<dbReference type="InterPro" id="IPR010994">
    <property type="entry name" value="RuvA_2-like"/>
</dbReference>
<dbReference type="SUPFAM" id="SSF47781">
    <property type="entry name" value="RuvA domain 2-like"/>
    <property type="match status" value="1"/>
</dbReference>
<name>A0ABX8B2V3_9BACT</name>
<evidence type="ECO:0000259" key="3">
    <source>
        <dbReference type="Pfam" id="PF17782"/>
    </source>
</evidence>
<evidence type="ECO:0000313" key="5">
    <source>
        <dbReference type="Proteomes" id="UP000677668"/>
    </source>
</evidence>
<sequence>MADDLRDWFRLWLTPGVGPVVGGKLIHHFGTPAAALAAPYSELRAVGVPEETARAIVGQASEAAVERQLAALERSGGCVLTLADTAYPALLRAIPDPPLLLFVRGNLADAVAQPCLAIVGSRSCSTYGRNAANRLARDLASRGVTIVSGLARGIDTAAHEAALDAGGRTIAVLGTGLDDTYPRENAKLADRIAETGALVTEFPFEKPPAPQNFPYRNRVIAGLCLGVLVVEAAEQSGSLITARLALEQGREVFAVPGNITSGKSIGTNRLIQDGAKLVMDWQDVVAEFSYDLRQRLRTGQPAATPQESHLPFDLGEDEQCILALVGFDQPVYVDGLIVQSGLGQPRTMAALLNLTLRGLLRELPGKCYVRAWNG</sequence>
<feature type="domain" description="Smf/DprA SLOG" evidence="2">
    <location>
        <begin position="79"/>
        <end position="288"/>
    </location>
</feature>
<dbReference type="InterPro" id="IPR036388">
    <property type="entry name" value="WH-like_DNA-bd_sf"/>
</dbReference>
<dbReference type="EMBL" id="CP072642">
    <property type="protein sequence ID" value="QUV94955.1"/>
    <property type="molecule type" value="Genomic_DNA"/>
</dbReference>
<protein>
    <submittedName>
        <fullName evidence="4">DNA-processing protein DprA</fullName>
    </submittedName>
</protein>
<gene>
    <name evidence="4" type="primary">dprA</name>
    <name evidence="4" type="ORF">J8C05_05315</name>
</gene>
<dbReference type="InterPro" id="IPR057666">
    <property type="entry name" value="DrpA_SLOG"/>
</dbReference>
<dbReference type="PANTHER" id="PTHR43022:SF1">
    <property type="entry name" value="PROTEIN SMF"/>
    <property type="match status" value="1"/>
</dbReference>
<dbReference type="InterPro" id="IPR003488">
    <property type="entry name" value="DprA"/>
</dbReference>
<dbReference type="Pfam" id="PF02481">
    <property type="entry name" value="DNA_processg_A"/>
    <property type="match status" value="1"/>
</dbReference>
<dbReference type="PANTHER" id="PTHR43022">
    <property type="entry name" value="PROTEIN SMF"/>
    <property type="match status" value="1"/>
</dbReference>
<organism evidence="4 5">
    <name type="scientific">Chloracidobacterium sp. N</name>
    <dbReference type="NCBI Taxonomy" id="2821540"/>
    <lineage>
        <taxon>Bacteria</taxon>
        <taxon>Pseudomonadati</taxon>
        <taxon>Acidobacteriota</taxon>
        <taxon>Terriglobia</taxon>
        <taxon>Terriglobales</taxon>
        <taxon>Acidobacteriaceae</taxon>
        <taxon>Chloracidobacterium</taxon>
        <taxon>Chloracidobacterium aggregatum</taxon>
    </lineage>
</organism>
<dbReference type="SUPFAM" id="SSF102405">
    <property type="entry name" value="MCP/YpsA-like"/>
    <property type="match status" value="1"/>
</dbReference>
<proteinExistence type="inferred from homology"/>
<dbReference type="InterPro" id="IPR041614">
    <property type="entry name" value="DprA_WH"/>
</dbReference>
<keyword evidence="5" id="KW-1185">Reference proteome</keyword>
<dbReference type="Proteomes" id="UP000677668">
    <property type="component" value="Chromosome 1"/>
</dbReference>
<dbReference type="Gene3D" id="1.10.10.10">
    <property type="entry name" value="Winged helix-like DNA-binding domain superfamily/Winged helix DNA-binding domain"/>
    <property type="match status" value="1"/>
</dbReference>
<reference evidence="4 5" key="1">
    <citation type="submission" date="2021-03" db="EMBL/GenBank/DDBJ databases">
        <title>Genomic and phenotypic characterization of Chloracidobacterium isolates provides evidence for multiple species.</title>
        <authorList>
            <person name="Saini M.K."/>
            <person name="Costas A.M.G."/>
            <person name="Tank M."/>
            <person name="Bryant D.A."/>
        </authorList>
    </citation>
    <scope>NUCLEOTIDE SEQUENCE [LARGE SCALE GENOMIC DNA]</scope>
    <source>
        <strain evidence="4 5">N</strain>
    </source>
</reference>
<evidence type="ECO:0000259" key="2">
    <source>
        <dbReference type="Pfam" id="PF02481"/>
    </source>
</evidence>
<dbReference type="Pfam" id="PF17782">
    <property type="entry name" value="WHD_DprA"/>
    <property type="match status" value="1"/>
</dbReference>
<evidence type="ECO:0000313" key="4">
    <source>
        <dbReference type="EMBL" id="QUV94955.1"/>
    </source>
</evidence>
<dbReference type="Gene3D" id="3.40.50.450">
    <property type="match status" value="1"/>
</dbReference>
<accession>A0ABX8B2V3</accession>
<feature type="domain" description="DprA winged helix" evidence="3">
    <location>
        <begin position="310"/>
        <end position="366"/>
    </location>
</feature>
<evidence type="ECO:0000256" key="1">
    <source>
        <dbReference type="ARBA" id="ARBA00006525"/>
    </source>
</evidence>
<dbReference type="NCBIfam" id="TIGR00732">
    <property type="entry name" value="dprA"/>
    <property type="match status" value="1"/>
</dbReference>
<comment type="similarity">
    <text evidence="1">Belongs to the DprA/Smf family.</text>
</comment>